<protein>
    <submittedName>
        <fullName evidence="3">Ig-like domain-containing protein</fullName>
    </submittedName>
</protein>
<dbReference type="EMBL" id="CP104064">
    <property type="protein sequence ID" value="WAH38024.1"/>
    <property type="molecule type" value="Genomic_DNA"/>
</dbReference>
<dbReference type="InterPro" id="IPR032812">
    <property type="entry name" value="SbsA_Ig"/>
</dbReference>
<dbReference type="Pfam" id="PF13205">
    <property type="entry name" value="Big_5"/>
    <property type="match status" value="1"/>
</dbReference>
<evidence type="ECO:0000259" key="2">
    <source>
        <dbReference type="Pfam" id="PF13205"/>
    </source>
</evidence>
<dbReference type="Proteomes" id="UP001164803">
    <property type="component" value="Chromosome"/>
</dbReference>
<proteinExistence type="predicted"/>
<sequence length="502" mass="51049">MKNVTPVDAKHVVVNFTRPVDKTSASLTSNYSLSGDAAITSATVSADGQSVTLTLGTALSNDKGFALTISKGLKDTAGDTLASDTDSVTGFYFADHTAPTIASISAAANGDLKVQYSEPLSEGVTPTIVIDGSKVDSGISVSGNTVTVSKDLLPTGLTNGTTHQVIISNAQDLVGNTMSLYQGTFNYTIPVAQAPSVTSLSATGEAVLTVTFNEPVNYTKDANASTLASDLGLTVTKSGSAVAPSNITTSDGQTFVITLPNSVFSGGNTTAALNVTFKGFKDVLDHIGNQYSQDVTLSEDTTAPALVSAQYDTAKSEAVVNFNKALLAASGLKGHITVIDNKTGAPVTTFSVNNVSKDDTSVDITGLAQGSYSITFAADTVKSDTIAQKGNESFTTQVTVPASTTPPTINTADVAVNKDNSQTITLTFSEAVRGGAAAGSASATNPANYLLNQHALPQGTTITMNSSDTATGTVTVTTSDTPKTADAAGNTLVGGTTVTATR</sequence>
<evidence type="ECO:0000313" key="4">
    <source>
        <dbReference type="Proteomes" id="UP001164803"/>
    </source>
</evidence>
<feature type="domain" description="SbsA Ig-like" evidence="2">
    <location>
        <begin position="9"/>
        <end position="86"/>
    </location>
</feature>
<dbReference type="Gene3D" id="2.60.40.1220">
    <property type="match status" value="3"/>
</dbReference>
<organism evidence="3 4">
    <name type="scientific">Alicyclobacillus dauci</name>
    <dbReference type="NCBI Taxonomy" id="1475485"/>
    <lineage>
        <taxon>Bacteria</taxon>
        <taxon>Bacillati</taxon>
        <taxon>Bacillota</taxon>
        <taxon>Bacilli</taxon>
        <taxon>Bacillales</taxon>
        <taxon>Alicyclobacillaceae</taxon>
        <taxon>Alicyclobacillus</taxon>
    </lineage>
</organism>
<evidence type="ECO:0000313" key="3">
    <source>
        <dbReference type="EMBL" id="WAH38024.1"/>
    </source>
</evidence>
<gene>
    <name evidence="3" type="ORF">NZD86_05915</name>
</gene>
<dbReference type="InterPro" id="IPR014755">
    <property type="entry name" value="Cu-Rt/internalin_Ig-like"/>
</dbReference>
<keyword evidence="1" id="KW-0732">Signal</keyword>
<name>A0ABY6Z6Z2_9BACL</name>
<keyword evidence="4" id="KW-1185">Reference proteome</keyword>
<accession>A0ABY6Z6Z2</accession>
<evidence type="ECO:0000256" key="1">
    <source>
        <dbReference type="ARBA" id="ARBA00022729"/>
    </source>
</evidence>
<dbReference type="RefSeq" id="WP_268045567.1">
    <property type="nucleotide sequence ID" value="NZ_CP104064.1"/>
</dbReference>
<reference evidence="3" key="1">
    <citation type="submission" date="2022-08" db="EMBL/GenBank/DDBJ databases">
        <title>Alicyclobacillus dauci DSM2870, complete genome.</title>
        <authorList>
            <person name="Wang Q."/>
            <person name="Cai R."/>
            <person name="Wang Z."/>
        </authorList>
    </citation>
    <scope>NUCLEOTIDE SEQUENCE</scope>
    <source>
        <strain evidence="3">DSM 28700</strain>
    </source>
</reference>